<dbReference type="PANTHER" id="PTHR15337">
    <property type="entry name" value="ANTERIOR GRADIENT PROTEIN-RELATED"/>
    <property type="match status" value="1"/>
</dbReference>
<evidence type="ECO:0000313" key="5">
    <source>
        <dbReference type="Proteomes" id="UP000620139"/>
    </source>
</evidence>
<evidence type="ECO:0000259" key="3">
    <source>
        <dbReference type="PROSITE" id="PS51352"/>
    </source>
</evidence>
<protein>
    <submittedName>
        <fullName evidence="4">Thioredoxin family protein</fullName>
    </submittedName>
</protein>
<reference evidence="4" key="1">
    <citation type="submission" date="2020-12" db="EMBL/GenBank/DDBJ databases">
        <title>The genome sequence of Inhella sp. 4Y17.</title>
        <authorList>
            <person name="Liu Y."/>
        </authorList>
    </citation>
    <scope>NUCLEOTIDE SEQUENCE</scope>
    <source>
        <strain evidence="4">4Y10</strain>
    </source>
</reference>
<dbReference type="InterPro" id="IPR013766">
    <property type="entry name" value="Thioredoxin_domain"/>
</dbReference>
<evidence type="ECO:0000256" key="1">
    <source>
        <dbReference type="ARBA" id="ARBA00022729"/>
    </source>
</evidence>
<dbReference type="Proteomes" id="UP000620139">
    <property type="component" value="Unassembled WGS sequence"/>
</dbReference>
<dbReference type="PROSITE" id="PS51352">
    <property type="entry name" value="THIOREDOXIN_2"/>
    <property type="match status" value="1"/>
</dbReference>
<proteinExistence type="predicted"/>
<feature type="signal peptide" evidence="2">
    <location>
        <begin position="1"/>
        <end position="19"/>
    </location>
</feature>
<dbReference type="InterPro" id="IPR036249">
    <property type="entry name" value="Thioredoxin-like_sf"/>
</dbReference>
<dbReference type="SUPFAM" id="SSF52833">
    <property type="entry name" value="Thioredoxin-like"/>
    <property type="match status" value="1"/>
</dbReference>
<organism evidence="4 5">
    <name type="scientific">Inhella gelatinilytica</name>
    <dbReference type="NCBI Taxonomy" id="2795030"/>
    <lineage>
        <taxon>Bacteria</taxon>
        <taxon>Pseudomonadati</taxon>
        <taxon>Pseudomonadota</taxon>
        <taxon>Betaproteobacteria</taxon>
        <taxon>Burkholderiales</taxon>
        <taxon>Sphaerotilaceae</taxon>
        <taxon>Inhella</taxon>
    </lineage>
</organism>
<gene>
    <name evidence="4" type="ORF">I7X43_00180</name>
</gene>
<keyword evidence="1 2" id="KW-0732">Signal</keyword>
<dbReference type="PANTHER" id="PTHR15337:SF11">
    <property type="entry name" value="THIOREDOXIN DOMAIN-CONTAINING PROTEIN"/>
    <property type="match status" value="1"/>
</dbReference>
<dbReference type="RefSeq" id="WP_198098870.1">
    <property type="nucleotide sequence ID" value="NZ_JAEDAL010000001.1"/>
</dbReference>
<feature type="chain" id="PRO_5037105942" evidence="2">
    <location>
        <begin position="20"/>
        <end position="153"/>
    </location>
</feature>
<accession>A0A931IV52</accession>
<name>A0A931IV52_9BURK</name>
<sequence>MKAWWLALILIVCSVAATAQPYDEAADGAADVAQALVQAQKQSKPVLVVFGANWCGDCVALDRAFQQEPTAGLIQREFVLVKVDVGRFTKHQELSKQYGQPTKKGIPAAVVLNAKGEVVLASVGGELSNARRMSEAGIHDYFHSAAQQAKAKR</sequence>
<dbReference type="EMBL" id="JAEDAL010000001">
    <property type="protein sequence ID" value="MBH9551248.1"/>
    <property type="molecule type" value="Genomic_DNA"/>
</dbReference>
<feature type="domain" description="Thioredoxin" evidence="3">
    <location>
        <begin position="11"/>
        <end position="147"/>
    </location>
</feature>
<dbReference type="InterPro" id="IPR051099">
    <property type="entry name" value="AGR/TXD"/>
</dbReference>
<evidence type="ECO:0000256" key="2">
    <source>
        <dbReference type="SAM" id="SignalP"/>
    </source>
</evidence>
<evidence type="ECO:0000313" key="4">
    <source>
        <dbReference type="EMBL" id="MBH9551248.1"/>
    </source>
</evidence>
<dbReference type="AlphaFoldDB" id="A0A931IV52"/>
<dbReference type="Gene3D" id="3.40.30.10">
    <property type="entry name" value="Glutaredoxin"/>
    <property type="match status" value="1"/>
</dbReference>
<keyword evidence="5" id="KW-1185">Reference proteome</keyword>
<dbReference type="Pfam" id="PF13899">
    <property type="entry name" value="Thioredoxin_7"/>
    <property type="match status" value="1"/>
</dbReference>
<comment type="caution">
    <text evidence="4">The sequence shown here is derived from an EMBL/GenBank/DDBJ whole genome shotgun (WGS) entry which is preliminary data.</text>
</comment>